<keyword evidence="10" id="KW-0031">Aminopeptidase</keyword>
<keyword evidence="5" id="KW-0464">Manganese</keyword>
<dbReference type="GO" id="GO:0046872">
    <property type="term" value="F:metal ion binding"/>
    <property type="evidence" value="ECO:0007669"/>
    <property type="project" value="UniProtKB-KW"/>
</dbReference>
<dbReference type="InterPro" id="IPR036005">
    <property type="entry name" value="Creatinase/aminopeptidase-like"/>
</dbReference>
<dbReference type="Pfam" id="PF01321">
    <property type="entry name" value="Creatinase_N"/>
    <property type="match status" value="1"/>
</dbReference>
<dbReference type="Proteomes" id="UP000094285">
    <property type="component" value="Unassembled WGS sequence"/>
</dbReference>
<dbReference type="FunFam" id="3.40.350.10:FF:000003">
    <property type="entry name" value="Xaa-pro aminopeptidase P"/>
    <property type="match status" value="1"/>
</dbReference>
<accession>A0A1E4SK93</accession>
<comment type="cofactor">
    <cofactor evidence="1">
        <name>Mn(2+)</name>
        <dbReference type="ChEBI" id="CHEBI:29035"/>
    </cofactor>
</comment>
<evidence type="ECO:0000259" key="8">
    <source>
        <dbReference type="Pfam" id="PF01321"/>
    </source>
</evidence>
<dbReference type="Gene3D" id="3.40.350.10">
    <property type="entry name" value="Creatinase/prolidase N-terminal domain"/>
    <property type="match status" value="2"/>
</dbReference>
<dbReference type="SUPFAM" id="SSF53092">
    <property type="entry name" value="Creatinase/prolidase N-terminal domain"/>
    <property type="match status" value="1"/>
</dbReference>
<feature type="domain" description="Peptidase M24 C-terminal" evidence="9">
    <location>
        <begin position="650"/>
        <end position="713"/>
    </location>
</feature>
<dbReference type="GO" id="GO:0005737">
    <property type="term" value="C:cytoplasm"/>
    <property type="evidence" value="ECO:0007669"/>
    <property type="project" value="UniProtKB-ARBA"/>
</dbReference>
<evidence type="ECO:0000259" key="7">
    <source>
        <dbReference type="Pfam" id="PF00557"/>
    </source>
</evidence>
<evidence type="ECO:0000259" key="9">
    <source>
        <dbReference type="Pfam" id="PF16188"/>
    </source>
</evidence>
<evidence type="ECO:0000256" key="1">
    <source>
        <dbReference type="ARBA" id="ARBA00001936"/>
    </source>
</evidence>
<evidence type="ECO:0000313" key="11">
    <source>
        <dbReference type="Proteomes" id="UP000094285"/>
    </source>
</evidence>
<dbReference type="InterPro" id="IPR000994">
    <property type="entry name" value="Pept_M24"/>
</dbReference>
<dbReference type="SUPFAM" id="SSF55920">
    <property type="entry name" value="Creatinase/aminopeptidase"/>
    <property type="match status" value="1"/>
</dbReference>
<dbReference type="FunFam" id="3.90.230.10:FF:000004">
    <property type="entry name" value="xaa-Pro aminopeptidase 1 isoform X1"/>
    <property type="match status" value="1"/>
</dbReference>
<dbReference type="Pfam" id="PF16189">
    <property type="entry name" value="Creatinase_N_2"/>
    <property type="match status" value="1"/>
</dbReference>
<dbReference type="AlphaFoldDB" id="A0A1E4SK93"/>
<feature type="domain" description="Peptidase M24" evidence="7">
    <location>
        <begin position="424"/>
        <end position="635"/>
    </location>
</feature>
<dbReference type="Gene3D" id="3.90.230.10">
    <property type="entry name" value="Creatinase/methionine aminopeptidase superfamily"/>
    <property type="match status" value="1"/>
</dbReference>
<dbReference type="Pfam" id="PF00557">
    <property type="entry name" value="Peptidase_M24"/>
    <property type="match status" value="1"/>
</dbReference>
<keyword evidence="4" id="KW-0378">Hydrolase</keyword>
<evidence type="ECO:0000256" key="5">
    <source>
        <dbReference type="ARBA" id="ARBA00023211"/>
    </source>
</evidence>
<keyword evidence="11" id="KW-1185">Reference proteome</keyword>
<feature type="domain" description="Creatinase N-terminal" evidence="8">
    <location>
        <begin position="83"/>
        <end position="215"/>
    </location>
</feature>
<name>A0A1E4SK93_9ASCO</name>
<dbReference type="GO" id="GO:0004177">
    <property type="term" value="F:aminopeptidase activity"/>
    <property type="evidence" value="ECO:0007669"/>
    <property type="project" value="UniProtKB-KW"/>
</dbReference>
<organism evidence="10 11">
    <name type="scientific">Suhomyces tanzawaensis NRRL Y-17324</name>
    <dbReference type="NCBI Taxonomy" id="984487"/>
    <lineage>
        <taxon>Eukaryota</taxon>
        <taxon>Fungi</taxon>
        <taxon>Dikarya</taxon>
        <taxon>Ascomycota</taxon>
        <taxon>Saccharomycotina</taxon>
        <taxon>Pichiomycetes</taxon>
        <taxon>Debaryomycetaceae</taxon>
        <taxon>Suhomyces</taxon>
    </lineage>
</organism>
<evidence type="ECO:0000313" key="10">
    <source>
        <dbReference type="EMBL" id="ODV79923.1"/>
    </source>
</evidence>
<dbReference type="RefSeq" id="XP_020065045.1">
    <property type="nucleotide sequence ID" value="XM_020207513.1"/>
</dbReference>
<dbReference type="GeneID" id="30981650"/>
<proteinExistence type="inferred from homology"/>
<feature type="region of interest" description="Disordered" evidence="6">
    <location>
        <begin position="48"/>
        <end position="74"/>
    </location>
</feature>
<dbReference type="PANTHER" id="PTHR43763">
    <property type="entry name" value="XAA-PRO AMINOPEPTIDASE 1"/>
    <property type="match status" value="1"/>
</dbReference>
<evidence type="ECO:0000256" key="6">
    <source>
        <dbReference type="SAM" id="MobiDB-lite"/>
    </source>
</evidence>
<dbReference type="InterPro" id="IPR050422">
    <property type="entry name" value="X-Pro_aminopeptidase_P"/>
</dbReference>
<keyword evidence="10" id="KW-0645">Protease</keyword>
<feature type="compositionally biased region" description="Acidic residues" evidence="6">
    <location>
        <begin position="49"/>
        <end position="61"/>
    </location>
</feature>
<dbReference type="OrthoDB" id="9995434at2759"/>
<evidence type="ECO:0000256" key="2">
    <source>
        <dbReference type="ARBA" id="ARBA00008766"/>
    </source>
</evidence>
<dbReference type="PANTHER" id="PTHR43763:SF6">
    <property type="entry name" value="XAA-PRO AMINOPEPTIDASE 1"/>
    <property type="match status" value="1"/>
</dbReference>
<reference evidence="11" key="1">
    <citation type="submission" date="2016-05" db="EMBL/GenBank/DDBJ databases">
        <title>Comparative genomics of biotechnologically important yeasts.</title>
        <authorList>
            <consortium name="DOE Joint Genome Institute"/>
            <person name="Riley R."/>
            <person name="Haridas S."/>
            <person name="Wolfe K.H."/>
            <person name="Lopes M.R."/>
            <person name="Hittinger C.T."/>
            <person name="Goker M."/>
            <person name="Salamov A."/>
            <person name="Wisecaver J."/>
            <person name="Long T.M."/>
            <person name="Aerts A.L."/>
            <person name="Barry K."/>
            <person name="Choi C."/>
            <person name="Clum A."/>
            <person name="Coughlan A.Y."/>
            <person name="Deshpande S."/>
            <person name="Douglass A.P."/>
            <person name="Hanson S.J."/>
            <person name="Klenk H.-P."/>
            <person name="Labutti K."/>
            <person name="Lapidus A."/>
            <person name="Lindquist E."/>
            <person name="Lipzen A."/>
            <person name="Meier-Kolthoff J.P."/>
            <person name="Ohm R.A."/>
            <person name="Otillar R.P."/>
            <person name="Pangilinan J."/>
            <person name="Peng Y."/>
            <person name="Rokas A."/>
            <person name="Rosa C.A."/>
            <person name="Scheuner C."/>
            <person name="Sibirny A.A."/>
            <person name="Slot J.C."/>
            <person name="Stielow J.B."/>
            <person name="Sun H."/>
            <person name="Kurtzman C.P."/>
            <person name="Blackwell M."/>
            <person name="Grigoriev I.V."/>
            <person name="Jeffries T.W."/>
        </authorList>
    </citation>
    <scope>NUCLEOTIDE SEQUENCE [LARGE SCALE GENOMIC DNA]</scope>
    <source>
        <strain evidence="11">NRRL Y-17324</strain>
    </source>
</reference>
<protein>
    <submittedName>
        <fullName evidence="10">Creatinase/aminopeptidase</fullName>
    </submittedName>
</protein>
<dbReference type="InterPro" id="IPR029149">
    <property type="entry name" value="Creatin/AminoP/Spt16_N"/>
</dbReference>
<dbReference type="EMBL" id="KV453911">
    <property type="protein sequence ID" value="ODV79923.1"/>
    <property type="molecule type" value="Genomic_DNA"/>
</dbReference>
<dbReference type="Pfam" id="PF16188">
    <property type="entry name" value="Peptidase_M24_C"/>
    <property type="match status" value="1"/>
</dbReference>
<sequence length="714" mass="80579">MVYSEKQPLLDSPIADSETSTIGCPNFSSLLSKPFQFLPLLTRTHLTDNESDDDYDDDDIPEMPASSLPPVLPQSELSPAEKLHRLRQHMRAHKVGVYIIPSEDEHQSEYTTVADRRREYISGFTGSAGIAVVTLDDGENLTGEAALATDGRYFLQAEKELDSDLWYLIKLGQPGYPNVKNYAIERAVNNKFSNVLAVDPKLISLSMAEFFERAQSTKSKGSYEFKSISEVNLVDGVWGADKPKRSLEPVYHLPLKYSGVHTNDKLEQIRTILKNDYNGTHLVVTALDEIAWLFNLRSDADIPFNPVFFAYAIVTLELVTLFIKSSKIDNGSEELHSYLKSIRGLQIREYEEFYTELKLLKLTVYESNTRIVLPSRASTTFAVFNSIPQSAAKRTLVFESIIADLKLTKNPTELLNAKIAQYKDSLAFILFFSWLEHTLIVKKRKITEYEAACKIYSIREKLPNFKGLSYETISSTGANASVIHYAPQKDSSSIIDPSKLFLIDSGSHYLEGTTDITRTCLFDTRKVTPRIKKLFTLVLKGHLAVSLAKFSPGFGDAGAILDSFARQPLWNQGLDFNHGTGHGVGSFGLVHEAPLYINSGDGKHDYFHKGAILTIEPGYYEDGSFGIRIESELEIIEHDDRFGKARNGSNYYGFNYLTKVPFSRSLIDTKYLSAVEVNWINEYHKSIREEFGEKILELGDKRAYKWLLKETTRL</sequence>
<evidence type="ECO:0000256" key="3">
    <source>
        <dbReference type="ARBA" id="ARBA00022723"/>
    </source>
</evidence>
<dbReference type="InterPro" id="IPR000587">
    <property type="entry name" value="Creatinase_N"/>
</dbReference>
<evidence type="ECO:0000256" key="4">
    <source>
        <dbReference type="ARBA" id="ARBA00022801"/>
    </source>
</evidence>
<keyword evidence="3" id="KW-0479">Metal-binding</keyword>
<dbReference type="STRING" id="984487.A0A1E4SK93"/>
<dbReference type="InterPro" id="IPR032416">
    <property type="entry name" value="Peptidase_M24_C"/>
</dbReference>
<comment type="similarity">
    <text evidence="2">Belongs to the peptidase M24B family.</text>
</comment>
<gene>
    <name evidence="10" type="ORF">CANTADRAFT_25715</name>
</gene>